<evidence type="ECO:0000313" key="3">
    <source>
        <dbReference type="EMBL" id="OTP75894.1"/>
    </source>
</evidence>
<keyword evidence="1" id="KW-0472">Membrane</keyword>
<organism evidence="3 4">
    <name type="scientific">Caballeronia sordidicola</name>
    <name type="common">Burkholderia sordidicola</name>
    <dbReference type="NCBI Taxonomy" id="196367"/>
    <lineage>
        <taxon>Bacteria</taxon>
        <taxon>Pseudomonadati</taxon>
        <taxon>Pseudomonadota</taxon>
        <taxon>Betaproteobacteria</taxon>
        <taxon>Burkholderiales</taxon>
        <taxon>Burkholderiaceae</taxon>
        <taxon>Caballeronia</taxon>
    </lineage>
</organism>
<name>A0A242MXP1_CABSO</name>
<dbReference type="Proteomes" id="UP000194546">
    <property type="component" value="Unassembled WGS sequence"/>
</dbReference>
<proteinExistence type="predicted"/>
<keyword evidence="3" id="KW-0378">Hydrolase</keyword>
<accession>A0A242MXP1</accession>
<comment type="caution">
    <text evidence="3">The sequence shown here is derived from an EMBL/GenBank/DDBJ whole genome shotgun (WGS) entry which is preliminary data.</text>
</comment>
<feature type="domain" description="AB hydrolase-1" evidence="2">
    <location>
        <begin position="5"/>
        <end position="178"/>
    </location>
</feature>
<reference evidence="3 4" key="1">
    <citation type="submission" date="2017-03" db="EMBL/GenBank/DDBJ databases">
        <title>Genome analysis of strain PAMC 26510.</title>
        <authorList>
            <person name="Oh H.-M."/>
            <person name="Yang J.-A."/>
        </authorList>
    </citation>
    <scope>NUCLEOTIDE SEQUENCE [LARGE SCALE GENOMIC DNA]</scope>
    <source>
        <strain evidence="3 4">PAMC 26510</strain>
    </source>
</reference>
<keyword evidence="1" id="KW-0812">Transmembrane</keyword>
<protein>
    <submittedName>
        <fullName evidence="3">Beta-ketoadipate enol-lactone hydrolase</fullName>
    </submittedName>
</protein>
<dbReference type="PRINTS" id="PR00111">
    <property type="entry name" value="ABHYDROLASE"/>
</dbReference>
<dbReference type="GO" id="GO:0016787">
    <property type="term" value="F:hydrolase activity"/>
    <property type="evidence" value="ECO:0007669"/>
    <property type="project" value="UniProtKB-KW"/>
</dbReference>
<dbReference type="Pfam" id="PF12697">
    <property type="entry name" value="Abhydrolase_6"/>
    <property type="match status" value="1"/>
</dbReference>
<dbReference type="InterPro" id="IPR029058">
    <property type="entry name" value="AB_hydrolase_fold"/>
</dbReference>
<evidence type="ECO:0000259" key="2">
    <source>
        <dbReference type="Pfam" id="PF12697"/>
    </source>
</evidence>
<keyword evidence="1" id="KW-1133">Transmembrane helix</keyword>
<dbReference type="Gene3D" id="3.40.50.1820">
    <property type="entry name" value="alpha/beta hydrolase"/>
    <property type="match status" value="1"/>
</dbReference>
<feature type="transmembrane region" description="Helical" evidence="1">
    <location>
        <begin position="12"/>
        <end position="32"/>
    </location>
</feature>
<dbReference type="SUPFAM" id="SSF53474">
    <property type="entry name" value="alpha/beta-Hydrolases"/>
    <property type="match status" value="1"/>
</dbReference>
<dbReference type="InterPro" id="IPR000073">
    <property type="entry name" value="AB_hydrolase_1"/>
</dbReference>
<evidence type="ECO:0000313" key="4">
    <source>
        <dbReference type="Proteomes" id="UP000194546"/>
    </source>
</evidence>
<sequence>MEKEVTAHLKHLPPRFFIAGFSLGGIVAFEFYRQARERIAGLALIASNARSDPDASKLKRHNLVAQAKRGDIAGVLQNELLPKYFSELCENREALSDLIVAMATATAPRFENQSAYAGERPDSRVMLSSMHVPVLILFGRDDRVVPRERQTEMAAAMPHAVMQEVARCGHFVPLEAPNACSLALQRWMGSAED</sequence>
<dbReference type="EMBL" id="NBTY01000067">
    <property type="protein sequence ID" value="OTP75894.1"/>
    <property type="molecule type" value="Genomic_DNA"/>
</dbReference>
<dbReference type="PANTHER" id="PTHR43798">
    <property type="entry name" value="MONOACYLGLYCEROL LIPASE"/>
    <property type="match status" value="1"/>
</dbReference>
<dbReference type="InterPro" id="IPR050266">
    <property type="entry name" value="AB_hydrolase_sf"/>
</dbReference>
<evidence type="ECO:0000256" key="1">
    <source>
        <dbReference type="SAM" id="Phobius"/>
    </source>
</evidence>
<gene>
    <name evidence="3" type="ORF">PAMC26510_12970</name>
</gene>
<dbReference type="AlphaFoldDB" id="A0A242MXP1"/>